<name>A0ACC2MKC8_PERAE</name>
<dbReference type="Proteomes" id="UP001234297">
    <property type="component" value="Chromosome 2"/>
</dbReference>
<protein>
    <submittedName>
        <fullName evidence="1">Uncharacterized protein</fullName>
    </submittedName>
</protein>
<keyword evidence="2" id="KW-1185">Reference proteome</keyword>
<reference evidence="1 2" key="1">
    <citation type="journal article" date="2022" name="Hortic Res">
        <title>A haplotype resolved chromosomal level avocado genome allows analysis of novel avocado genes.</title>
        <authorList>
            <person name="Nath O."/>
            <person name="Fletcher S.J."/>
            <person name="Hayward A."/>
            <person name="Shaw L.M."/>
            <person name="Masouleh A.K."/>
            <person name="Furtado A."/>
            <person name="Henry R.J."/>
            <person name="Mitter N."/>
        </authorList>
    </citation>
    <scope>NUCLEOTIDE SEQUENCE [LARGE SCALE GENOMIC DNA]</scope>
    <source>
        <strain evidence="2">cv. Hass</strain>
    </source>
</reference>
<evidence type="ECO:0000313" key="1">
    <source>
        <dbReference type="EMBL" id="KAJ8646180.1"/>
    </source>
</evidence>
<dbReference type="EMBL" id="CM056810">
    <property type="protein sequence ID" value="KAJ8646180.1"/>
    <property type="molecule type" value="Genomic_DNA"/>
</dbReference>
<evidence type="ECO:0000313" key="2">
    <source>
        <dbReference type="Proteomes" id="UP001234297"/>
    </source>
</evidence>
<comment type="caution">
    <text evidence="1">The sequence shown here is derived from an EMBL/GenBank/DDBJ whole genome shotgun (WGS) entry which is preliminary data.</text>
</comment>
<accession>A0ACC2MKC8</accession>
<gene>
    <name evidence="1" type="ORF">MRB53_007928</name>
</gene>
<proteinExistence type="predicted"/>
<organism evidence="1 2">
    <name type="scientific">Persea americana</name>
    <name type="common">Avocado</name>
    <dbReference type="NCBI Taxonomy" id="3435"/>
    <lineage>
        <taxon>Eukaryota</taxon>
        <taxon>Viridiplantae</taxon>
        <taxon>Streptophyta</taxon>
        <taxon>Embryophyta</taxon>
        <taxon>Tracheophyta</taxon>
        <taxon>Spermatophyta</taxon>
        <taxon>Magnoliopsida</taxon>
        <taxon>Magnoliidae</taxon>
        <taxon>Laurales</taxon>
        <taxon>Lauraceae</taxon>
        <taxon>Persea</taxon>
    </lineage>
</organism>
<sequence length="128" mass="14883">MYGDTPKYDYEFQEWWKRVRERNVITFVNPTPSLDQTVKKKPSCNAGHGCLLKFQQAVTRVASYNGLIEELCRILLLLLFLFLFLFYRLAVYFYGKDFDGGLASPVPGKDKLRPTNWLAVDLMDHVLV</sequence>